<evidence type="ECO:0000313" key="2">
    <source>
        <dbReference type="EMBL" id="PWK54449.1"/>
    </source>
</evidence>
<protein>
    <recommendedName>
        <fullName evidence="4">YARHG domain-containing protein</fullName>
    </recommendedName>
</protein>
<accession>A0A316G0S6</accession>
<dbReference type="Proteomes" id="UP000245790">
    <property type="component" value="Unassembled WGS sequence"/>
</dbReference>
<gene>
    <name evidence="2" type="ORF">C8D97_101297</name>
</gene>
<dbReference type="AlphaFoldDB" id="A0A316G0S6"/>
<keyword evidence="1" id="KW-0732">Signal</keyword>
<dbReference type="EMBL" id="QGGU01000001">
    <property type="protein sequence ID" value="PWK54449.1"/>
    <property type="molecule type" value="Genomic_DNA"/>
</dbReference>
<comment type="caution">
    <text evidence="2">The sequence shown here is derived from an EMBL/GenBank/DDBJ whole genome shotgun (WGS) entry which is preliminary data.</text>
</comment>
<evidence type="ECO:0008006" key="4">
    <source>
        <dbReference type="Google" id="ProtNLM"/>
    </source>
</evidence>
<evidence type="ECO:0000256" key="1">
    <source>
        <dbReference type="SAM" id="SignalP"/>
    </source>
</evidence>
<proteinExistence type="predicted"/>
<organism evidence="2 3">
    <name type="scientific">Pleionea mediterranea</name>
    <dbReference type="NCBI Taxonomy" id="523701"/>
    <lineage>
        <taxon>Bacteria</taxon>
        <taxon>Pseudomonadati</taxon>
        <taxon>Pseudomonadota</taxon>
        <taxon>Gammaproteobacteria</taxon>
        <taxon>Oceanospirillales</taxon>
        <taxon>Pleioneaceae</taxon>
        <taxon>Pleionea</taxon>
    </lineage>
</organism>
<evidence type="ECO:0000313" key="3">
    <source>
        <dbReference type="Proteomes" id="UP000245790"/>
    </source>
</evidence>
<reference evidence="2 3" key="1">
    <citation type="submission" date="2018-05" db="EMBL/GenBank/DDBJ databases">
        <title>Genomic Encyclopedia of Type Strains, Phase IV (KMG-IV): sequencing the most valuable type-strain genomes for metagenomic binning, comparative biology and taxonomic classification.</title>
        <authorList>
            <person name="Goeker M."/>
        </authorList>
    </citation>
    <scope>NUCLEOTIDE SEQUENCE [LARGE SCALE GENOMIC DNA]</scope>
    <source>
        <strain evidence="2 3">DSM 25350</strain>
    </source>
</reference>
<feature type="signal peptide" evidence="1">
    <location>
        <begin position="1"/>
        <end position="18"/>
    </location>
</feature>
<keyword evidence="3" id="KW-1185">Reference proteome</keyword>
<sequence length="122" mass="13962">MKKFAAILLVGSSAAVFAADTVEYSIEEYCALKATEKGSIIQKNYVKAYQEKLGFRPTPEQCLEIKQLKLIAFKPFKKEWNYFQNKPYKGSAIRLSPNQVKMLRAAKVKSSELMRVYTQVDQ</sequence>
<name>A0A316G0S6_9GAMM</name>
<dbReference type="OrthoDB" id="6332024at2"/>
<feature type="chain" id="PRO_5016359430" description="YARHG domain-containing protein" evidence="1">
    <location>
        <begin position="19"/>
        <end position="122"/>
    </location>
</feature>
<dbReference type="RefSeq" id="WP_109761564.1">
    <property type="nucleotide sequence ID" value="NZ_QGGU01000001.1"/>
</dbReference>